<sequence length="320" mass="37523">KRPQIQYTVQQSNYEEDIQKLAKTMQQNNQSQQEQIEPVMQQPKISNTPATGNRFLSRIAEETKLRTNDYHTNLQNKHGNEVFLTQYYPKQTPNQQSNNQSAPLPQAQKSTSYEIEIARLAQKINPQLPQRSEVPQQQLQQSQNKYKMPASLKIIKEEPRFEALQKLSQQLSIEKMNSLAKMEADELEKLKLEIALKKQREIEEIQKKYEVFEQQISIIEEEVKPSFQSLESSAHFQQFKEQFNPKITADSLQDFRKFKEELIAKRKSNIARNKSQEVLLTQISDKKLEPSQQQLMQNSQFTQLKNVTDSLKLFGKPNQW</sequence>
<evidence type="ECO:0000313" key="3">
    <source>
        <dbReference type="EMBL" id="JAP88836.1"/>
    </source>
</evidence>
<feature type="region of interest" description="Disordered" evidence="2">
    <location>
        <begin position="24"/>
        <end position="51"/>
    </location>
</feature>
<keyword evidence="1" id="KW-0175">Coiled coil</keyword>
<dbReference type="EMBL" id="GDID01007770">
    <property type="protein sequence ID" value="JAP88836.1"/>
    <property type="molecule type" value="Transcribed_RNA"/>
</dbReference>
<protein>
    <submittedName>
        <fullName evidence="3">Uncharacterized protein</fullName>
    </submittedName>
</protein>
<dbReference type="AlphaFoldDB" id="A0A146JZB0"/>
<feature type="non-terminal residue" evidence="3">
    <location>
        <position position="1"/>
    </location>
</feature>
<organism evidence="3">
    <name type="scientific">Trepomonas sp. PC1</name>
    <dbReference type="NCBI Taxonomy" id="1076344"/>
    <lineage>
        <taxon>Eukaryota</taxon>
        <taxon>Metamonada</taxon>
        <taxon>Diplomonadida</taxon>
        <taxon>Hexamitidae</taxon>
        <taxon>Hexamitinae</taxon>
        <taxon>Trepomonas</taxon>
    </lineage>
</organism>
<proteinExistence type="predicted"/>
<gene>
    <name evidence="3" type="ORF">TPC1_31669</name>
</gene>
<evidence type="ECO:0000256" key="1">
    <source>
        <dbReference type="SAM" id="Coils"/>
    </source>
</evidence>
<name>A0A146JZB0_9EUKA</name>
<accession>A0A146JZB0</accession>
<feature type="coiled-coil region" evidence="1">
    <location>
        <begin position="173"/>
        <end position="222"/>
    </location>
</feature>
<feature type="compositionally biased region" description="Low complexity" evidence="2">
    <location>
        <begin position="26"/>
        <end position="35"/>
    </location>
</feature>
<evidence type="ECO:0000256" key="2">
    <source>
        <dbReference type="SAM" id="MobiDB-lite"/>
    </source>
</evidence>
<reference evidence="3" key="1">
    <citation type="submission" date="2015-07" db="EMBL/GenBank/DDBJ databases">
        <title>Adaptation to a free-living lifestyle via gene acquisitions in the diplomonad Trepomonas sp. PC1.</title>
        <authorList>
            <person name="Xu F."/>
            <person name="Jerlstrom-Hultqvist J."/>
            <person name="Kolisko M."/>
            <person name="Simpson A.G.B."/>
            <person name="Roger A.J."/>
            <person name="Svard S.G."/>
            <person name="Andersson J.O."/>
        </authorList>
    </citation>
    <scope>NUCLEOTIDE SEQUENCE</scope>
    <source>
        <strain evidence="3">PC1</strain>
    </source>
</reference>